<feature type="region of interest" description="Disordered" evidence="1">
    <location>
        <begin position="118"/>
        <end position="139"/>
    </location>
</feature>
<organism evidence="2 3">
    <name type="scientific">Citrus sinensis</name>
    <name type="common">Sweet orange</name>
    <name type="synonym">Citrus aurantium var. sinensis</name>
    <dbReference type="NCBI Taxonomy" id="2711"/>
    <lineage>
        <taxon>Eukaryota</taxon>
        <taxon>Viridiplantae</taxon>
        <taxon>Streptophyta</taxon>
        <taxon>Embryophyta</taxon>
        <taxon>Tracheophyta</taxon>
        <taxon>Spermatophyta</taxon>
        <taxon>Magnoliopsida</taxon>
        <taxon>eudicotyledons</taxon>
        <taxon>Gunneridae</taxon>
        <taxon>Pentapetalae</taxon>
        <taxon>rosids</taxon>
        <taxon>malvids</taxon>
        <taxon>Sapindales</taxon>
        <taxon>Rutaceae</taxon>
        <taxon>Aurantioideae</taxon>
        <taxon>Citrus</taxon>
    </lineage>
</organism>
<keyword evidence="3" id="KW-1185">Reference proteome</keyword>
<dbReference type="AlphaFoldDB" id="A0A067F0S8"/>
<dbReference type="GO" id="GO:0003682">
    <property type="term" value="F:chromatin binding"/>
    <property type="evidence" value="ECO:0007669"/>
    <property type="project" value="InterPro"/>
</dbReference>
<dbReference type="Proteomes" id="UP000027120">
    <property type="component" value="Unassembled WGS sequence"/>
</dbReference>
<evidence type="ECO:0000313" key="3">
    <source>
        <dbReference type="Proteomes" id="UP000027120"/>
    </source>
</evidence>
<dbReference type="EMBL" id="KK784966">
    <property type="protein sequence ID" value="KDO57107.1"/>
    <property type="molecule type" value="Genomic_DNA"/>
</dbReference>
<proteinExistence type="predicted"/>
<evidence type="ECO:0000256" key="1">
    <source>
        <dbReference type="SAM" id="MobiDB-lite"/>
    </source>
</evidence>
<dbReference type="InterPro" id="IPR055315">
    <property type="entry name" value="Cramped-like"/>
</dbReference>
<protein>
    <submittedName>
        <fullName evidence="2">Uncharacterized protein</fullName>
    </submittedName>
</protein>
<dbReference type="eggNOG" id="ENOG502QUC4">
    <property type="taxonomic scope" value="Eukaryota"/>
</dbReference>
<dbReference type="PANTHER" id="PTHR21677">
    <property type="entry name" value="CRAMPED PROTEIN"/>
    <property type="match status" value="1"/>
</dbReference>
<sequence>KIDDFSVENDENCLPSSSVVVKYPVKGTCLMKSATKSPVFELYPGKILHPLAKIKLQLFPIDEKTRMGLEKGCLKAQGLQRSCSTNVENTNGIVKQIDATRGELKPFIESGSTNTGLAEKMSFDRPVGPRDNDVRTDGSIGQPSLLWDDMLTNISIGGLLSEASLQGKFNSEMKSNGSNADSQPSQLISDSFDAFLAAQMNHPQGPQPAPQQPRSSILDAEDTCHAFAFQKFSLSGKDALGLGGNISCSQGAEAEKFKENIQSGLQQSNTSKKSETDLSLFSRLLNDESSLGLSDIKWTDSMGTFDLGLSSSRSGFVN</sequence>
<gene>
    <name evidence="2" type="ORF">CISIN_1g040686mg</name>
</gene>
<accession>A0A067F0S8</accession>
<evidence type="ECO:0000313" key="2">
    <source>
        <dbReference type="EMBL" id="KDO57107.1"/>
    </source>
</evidence>
<reference evidence="2 3" key="1">
    <citation type="submission" date="2014-04" db="EMBL/GenBank/DDBJ databases">
        <authorList>
            <consortium name="International Citrus Genome Consortium"/>
            <person name="Gmitter F."/>
            <person name="Chen C."/>
            <person name="Farmerie W."/>
            <person name="Harkins T."/>
            <person name="Desany B."/>
            <person name="Mohiuddin M."/>
            <person name="Kodira C."/>
            <person name="Borodovsky M."/>
            <person name="Lomsadze A."/>
            <person name="Burns P."/>
            <person name="Jenkins J."/>
            <person name="Prochnik S."/>
            <person name="Shu S."/>
            <person name="Chapman J."/>
            <person name="Pitluck S."/>
            <person name="Schmutz J."/>
            <person name="Rokhsar D."/>
        </authorList>
    </citation>
    <scope>NUCLEOTIDE SEQUENCE</scope>
</reference>
<feature type="non-terminal residue" evidence="2">
    <location>
        <position position="1"/>
    </location>
</feature>
<name>A0A067F0S8_CITSI</name>
<feature type="compositionally biased region" description="Basic and acidic residues" evidence="1">
    <location>
        <begin position="121"/>
        <end position="136"/>
    </location>
</feature>
<dbReference type="STRING" id="2711.A0A067F0S8"/>
<dbReference type="PANTHER" id="PTHR21677:SF4">
    <property type="entry name" value="TSL-KINASE INTERACTING-LIKE PROTEIN"/>
    <property type="match status" value="1"/>
</dbReference>